<dbReference type="GO" id="GO:0016887">
    <property type="term" value="F:ATP hydrolysis activity"/>
    <property type="evidence" value="ECO:0007669"/>
    <property type="project" value="InterPro"/>
</dbReference>
<keyword evidence="4 6" id="KW-0067">ATP-binding</keyword>
<evidence type="ECO:0000313" key="7">
    <source>
        <dbReference type="Proteomes" id="UP000064893"/>
    </source>
</evidence>
<dbReference type="AlphaFoldDB" id="A0A0S2HWS9"/>
<dbReference type="CDD" id="cd03235">
    <property type="entry name" value="ABC_Metallic_Cations"/>
    <property type="match status" value="1"/>
</dbReference>
<dbReference type="InterPro" id="IPR027417">
    <property type="entry name" value="P-loop_NTPase"/>
</dbReference>
<proteinExistence type="inferred from homology"/>
<feature type="domain" description="ABC transporter" evidence="5">
    <location>
        <begin position="6"/>
        <end position="232"/>
    </location>
</feature>
<dbReference type="Gene3D" id="3.40.50.300">
    <property type="entry name" value="P-loop containing nucleotide triphosphate hydrolases"/>
    <property type="match status" value="1"/>
</dbReference>
<dbReference type="RefSeq" id="WP_057952019.1">
    <property type="nucleotide sequence ID" value="NZ_CP013118.1"/>
</dbReference>
<dbReference type="InterPro" id="IPR003439">
    <property type="entry name" value="ABC_transporter-like_ATP-bd"/>
</dbReference>
<dbReference type="OrthoDB" id="9806726at2"/>
<dbReference type="PANTHER" id="PTHR42734">
    <property type="entry name" value="METAL TRANSPORT SYSTEM ATP-BINDING PROTEIN TM_0124-RELATED"/>
    <property type="match status" value="1"/>
</dbReference>
<dbReference type="SUPFAM" id="SSF52540">
    <property type="entry name" value="P-loop containing nucleoside triphosphate hydrolases"/>
    <property type="match status" value="1"/>
</dbReference>
<evidence type="ECO:0000256" key="4">
    <source>
        <dbReference type="ARBA" id="ARBA00022840"/>
    </source>
</evidence>
<keyword evidence="3" id="KW-0547">Nucleotide-binding</keyword>
<dbReference type="PANTHER" id="PTHR42734:SF17">
    <property type="entry name" value="METAL TRANSPORT SYSTEM ATP-BINDING PROTEIN TM_0124-RELATED"/>
    <property type="match status" value="1"/>
</dbReference>
<organism evidence="6 7">
    <name type="scientific">Salinivirga cyanobacteriivorans</name>
    <dbReference type="NCBI Taxonomy" id="1307839"/>
    <lineage>
        <taxon>Bacteria</taxon>
        <taxon>Pseudomonadati</taxon>
        <taxon>Bacteroidota</taxon>
        <taxon>Bacteroidia</taxon>
        <taxon>Bacteroidales</taxon>
        <taxon>Salinivirgaceae</taxon>
        <taxon>Salinivirga</taxon>
    </lineage>
</organism>
<keyword evidence="6" id="KW-0378">Hydrolase</keyword>
<dbReference type="Pfam" id="PF00005">
    <property type="entry name" value="ABC_tran"/>
    <property type="match status" value="1"/>
</dbReference>
<dbReference type="EC" id="3.6.3.-" evidence="6"/>
<dbReference type="Proteomes" id="UP000064893">
    <property type="component" value="Chromosome"/>
</dbReference>
<evidence type="ECO:0000256" key="3">
    <source>
        <dbReference type="ARBA" id="ARBA00022741"/>
    </source>
</evidence>
<dbReference type="EMBL" id="CP013118">
    <property type="protein sequence ID" value="ALO14478.1"/>
    <property type="molecule type" value="Genomic_DNA"/>
</dbReference>
<dbReference type="InterPro" id="IPR003593">
    <property type="entry name" value="AAA+_ATPase"/>
</dbReference>
<evidence type="ECO:0000256" key="1">
    <source>
        <dbReference type="ARBA" id="ARBA00005417"/>
    </source>
</evidence>
<sequence>MTEPLIELKDVRVAYDGKEVLNQVNFTVHQNDFIGVIGPNGGGKTTMVKTMLRLIKPVSGKVVHHKKHLEIGYLPQYTNVDKRFPIKVCDVVLSGLMYRKKLVGRYNKKDRQKACDALSWVGMEHLADKHIGSLSGGETQKALLARAIVSSPSLLILDEPDTYVDYASEGEIYELLRKLNEHMAILMVSHDLGMISSYIKTIACVNRMLHYHKSNVITPEQLQTYNCPIQLVTHGNVPHTVLAEHKGSMGHAKHDHQ</sequence>
<dbReference type="SMART" id="SM00382">
    <property type="entry name" value="AAA"/>
    <property type="match status" value="1"/>
</dbReference>
<comment type="similarity">
    <text evidence="1">Belongs to the ABC transporter superfamily.</text>
</comment>
<protein>
    <submittedName>
        <fullName evidence="6">Putative zinc transport system ATP-binding protein AdcC</fullName>
        <ecNumber evidence="6">3.6.3.-</ecNumber>
    </submittedName>
</protein>
<keyword evidence="2" id="KW-0813">Transport</keyword>
<evidence type="ECO:0000313" key="6">
    <source>
        <dbReference type="EMBL" id="ALO14478.1"/>
    </source>
</evidence>
<evidence type="ECO:0000256" key="2">
    <source>
        <dbReference type="ARBA" id="ARBA00022448"/>
    </source>
</evidence>
<dbReference type="STRING" id="1307839.L21SP5_00807"/>
<evidence type="ECO:0000259" key="5">
    <source>
        <dbReference type="PROSITE" id="PS50893"/>
    </source>
</evidence>
<reference evidence="6 7" key="1">
    <citation type="submission" date="2015-11" db="EMBL/GenBank/DDBJ databases">
        <title>Description and complete genome sequence of a novel strain predominating in hypersaline microbial mats and representing a new family of the Bacteriodetes phylum.</title>
        <authorList>
            <person name="Spring S."/>
            <person name="Bunk B."/>
            <person name="Sproer C."/>
            <person name="Klenk H.-P."/>
        </authorList>
    </citation>
    <scope>NUCLEOTIDE SEQUENCE [LARGE SCALE GENOMIC DNA]</scope>
    <source>
        <strain evidence="6 7">L21-Spi-D4</strain>
    </source>
</reference>
<dbReference type="KEGG" id="blq:L21SP5_00807"/>
<name>A0A0S2HWS9_9BACT</name>
<gene>
    <name evidence="6" type="primary">adcC</name>
    <name evidence="6" type="ORF">L21SP5_00807</name>
</gene>
<keyword evidence="7" id="KW-1185">Reference proteome</keyword>
<dbReference type="PROSITE" id="PS50893">
    <property type="entry name" value="ABC_TRANSPORTER_2"/>
    <property type="match status" value="1"/>
</dbReference>
<dbReference type="GO" id="GO:0005524">
    <property type="term" value="F:ATP binding"/>
    <property type="evidence" value="ECO:0007669"/>
    <property type="project" value="UniProtKB-KW"/>
</dbReference>
<dbReference type="InterPro" id="IPR050153">
    <property type="entry name" value="Metal_Ion_Import_ABC"/>
</dbReference>
<accession>A0A0S2HWS9</accession>